<proteinExistence type="predicted"/>
<gene>
    <name evidence="1" type="ORF">JCM16418_5099</name>
</gene>
<dbReference type="RefSeq" id="WP_036653709.1">
    <property type="nucleotide sequence ID" value="NZ_BAVZ01000043.1"/>
</dbReference>
<organism evidence="1 2">
    <name type="scientific">Paenibacillus pini JCM 16418</name>
    <dbReference type="NCBI Taxonomy" id="1236976"/>
    <lineage>
        <taxon>Bacteria</taxon>
        <taxon>Bacillati</taxon>
        <taxon>Bacillota</taxon>
        <taxon>Bacilli</taxon>
        <taxon>Bacillales</taxon>
        <taxon>Paenibacillaceae</taxon>
        <taxon>Paenibacillus</taxon>
    </lineage>
</organism>
<accession>W7Z1L1</accession>
<sequence length="276" mass="31804">MGILNDELESITNQYLEETEDNVELELAGFNTEGWTIDNKEMAMKVDYLLNKLEEKNAEDEEISKAQKAPLQAKIDKLEEGKAKIDEWLERSTKSRKANIESLKVHMHLYHQRLIAAEELENEKRVSEGKKPLKISKSIKLTYRDLTSKVKQPEIIKDDSLLTDWVVDNYSDTISLDELKSILKSKEKNEESQVSINELIDLISKAESSYIKREAKLSWGDYKKSLQQKSINIVELDDAGKEVIVGTELIYVDENGSRVPVQLIERGVEYDWKLNK</sequence>
<keyword evidence="2" id="KW-1185">Reference proteome</keyword>
<dbReference type="AlphaFoldDB" id="W7Z1L1"/>
<dbReference type="Proteomes" id="UP000019364">
    <property type="component" value="Unassembled WGS sequence"/>
</dbReference>
<comment type="caution">
    <text evidence="1">The sequence shown here is derived from an EMBL/GenBank/DDBJ whole genome shotgun (WGS) entry which is preliminary data.</text>
</comment>
<evidence type="ECO:0000313" key="2">
    <source>
        <dbReference type="Proteomes" id="UP000019364"/>
    </source>
</evidence>
<protein>
    <submittedName>
        <fullName evidence="1">Uncharacterized protein</fullName>
    </submittedName>
</protein>
<name>W7Z1L1_9BACL</name>
<reference evidence="1 2" key="1">
    <citation type="journal article" date="2014" name="Genome Announc.">
        <title>Draft Genome Sequence of Paenibacillus pini JCM 16418T, Isolated from the Rhizosphere of Pine Tree.</title>
        <authorList>
            <person name="Yuki M."/>
            <person name="Oshima K."/>
            <person name="Suda W."/>
            <person name="Oshida Y."/>
            <person name="Kitamura K."/>
            <person name="Iida Y."/>
            <person name="Hattori M."/>
            <person name="Ohkuma M."/>
        </authorList>
    </citation>
    <scope>NUCLEOTIDE SEQUENCE [LARGE SCALE GENOMIC DNA]</scope>
    <source>
        <strain evidence="1 2">JCM 16418</strain>
    </source>
</reference>
<evidence type="ECO:0000313" key="1">
    <source>
        <dbReference type="EMBL" id="GAF10871.1"/>
    </source>
</evidence>
<dbReference type="EMBL" id="BAVZ01000043">
    <property type="protein sequence ID" value="GAF10871.1"/>
    <property type="molecule type" value="Genomic_DNA"/>
</dbReference>